<feature type="transmembrane region" description="Helical" evidence="5">
    <location>
        <begin position="113"/>
        <end position="133"/>
    </location>
</feature>
<feature type="chain" id="PRO_5009162185" description="GDP-mannose transporter" evidence="6">
    <location>
        <begin position="19"/>
        <end position="360"/>
    </location>
</feature>
<feature type="transmembrane region" description="Helical" evidence="5">
    <location>
        <begin position="231"/>
        <end position="249"/>
    </location>
</feature>
<feature type="transmembrane region" description="Helical" evidence="5">
    <location>
        <begin position="71"/>
        <end position="92"/>
    </location>
</feature>
<organism evidence="7 8">
    <name type="scientific">Hyphopichia burtonii NRRL Y-1933</name>
    <dbReference type="NCBI Taxonomy" id="984485"/>
    <lineage>
        <taxon>Eukaryota</taxon>
        <taxon>Fungi</taxon>
        <taxon>Dikarya</taxon>
        <taxon>Ascomycota</taxon>
        <taxon>Saccharomycotina</taxon>
        <taxon>Pichiomycetes</taxon>
        <taxon>Debaryomycetaceae</taxon>
        <taxon>Hyphopichia</taxon>
    </lineage>
</organism>
<reference evidence="8" key="1">
    <citation type="submission" date="2016-05" db="EMBL/GenBank/DDBJ databases">
        <title>Comparative genomics of biotechnologically important yeasts.</title>
        <authorList>
            <consortium name="DOE Joint Genome Institute"/>
            <person name="Riley R."/>
            <person name="Haridas S."/>
            <person name="Wolfe K.H."/>
            <person name="Lopes M.R."/>
            <person name="Hittinger C.T."/>
            <person name="Goker M."/>
            <person name="Salamov A."/>
            <person name="Wisecaver J."/>
            <person name="Long T.M."/>
            <person name="Aerts A.L."/>
            <person name="Barry K."/>
            <person name="Choi C."/>
            <person name="Clum A."/>
            <person name="Coughlan A.Y."/>
            <person name="Deshpande S."/>
            <person name="Douglass A.P."/>
            <person name="Hanson S.J."/>
            <person name="Klenk H.-P."/>
            <person name="Labutti K."/>
            <person name="Lapidus A."/>
            <person name="Lindquist E."/>
            <person name="Lipzen A."/>
            <person name="Meier-Kolthoff J.P."/>
            <person name="Ohm R.A."/>
            <person name="Otillar R.P."/>
            <person name="Pangilinan J."/>
            <person name="Peng Y."/>
            <person name="Rokas A."/>
            <person name="Rosa C.A."/>
            <person name="Scheuner C."/>
            <person name="Sibirny A.A."/>
            <person name="Slot J.C."/>
            <person name="Stielow J.B."/>
            <person name="Sun H."/>
            <person name="Kurtzman C.P."/>
            <person name="Blackwell M."/>
            <person name="Grigoriev I.V."/>
            <person name="Jeffries T.W."/>
        </authorList>
    </citation>
    <scope>NUCLEOTIDE SEQUENCE [LARGE SCALE GENOMIC DNA]</scope>
    <source>
        <strain evidence="8">NRRL Y-1933</strain>
    </source>
</reference>
<keyword evidence="5" id="KW-0256">Endoplasmic reticulum</keyword>
<feature type="transmembrane region" description="Helical" evidence="5">
    <location>
        <begin position="323"/>
        <end position="342"/>
    </location>
</feature>
<feature type="transmembrane region" description="Helical" evidence="5">
    <location>
        <begin position="139"/>
        <end position="156"/>
    </location>
</feature>
<feature type="transmembrane region" description="Helical" evidence="5">
    <location>
        <begin position="298"/>
        <end position="317"/>
    </location>
</feature>
<keyword evidence="5" id="KW-0333">Golgi apparatus</keyword>
<keyword evidence="6" id="KW-0732">Signal</keyword>
<proteinExistence type="inferred from homology"/>
<evidence type="ECO:0000256" key="5">
    <source>
        <dbReference type="RuleBase" id="RU367097"/>
    </source>
</evidence>
<dbReference type="OrthoDB" id="417037at2759"/>
<gene>
    <name evidence="7" type="ORF">HYPBUDRAFT_130426</name>
</gene>
<comment type="subcellular location">
    <subcellularLocation>
        <location evidence="5">Golgi apparatus membrane</location>
        <topology evidence="5">Multi-pass membrane protein</topology>
    </subcellularLocation>
    <subcellularLocation>
        <location evidence="5">Cytoplasmic vesicle membrane</location>
        <topology evidence="5">Multi-pass membrane protein</topology>
    </subcellularLocation>
    <subcellularLocation>
        <location evidence="5">Endoplasmic reticulum membrane</location>
        <topology evidence="5">Multi-pass membrane protein</topology>
    </subcellularLocation>
    <subcellularLocation>
        <location evidence="1">Membrane</location>
        <topology evidence="1">Multi-pass membrane protein</topology>
    </subcellularLocation>
</comment>
<dbReference type="EMBL" id="KV454547">
    <property type="protein sequence ID" value="ODV64631.1"/>
    <property type="molecule type" value="Genomic_DNA"/>
</dbReference>
<evidence type="ECO:0000256" key="2">
    <source>
        <dbReference type="ARBA" id="ARBA00022692"/>
    </source>
</evidence>
<feature type="transmembrane region" description="Helical" evidence="5">
    <location>
        <begin position="193"/>
        <end position="215"/>
    </location>
</feature>
<keyword evidence="5" id="KW-0762">Sugar transport</keyword>
<dbReference type="GO" id="GO:0030659">
    <property type="term" value="C:cytoplasmic vesicle membrane"/>
    <property type="evidence" value="ECO:0007669"/>
    <property type="project" value="UniProtKB-SubCell"/>
</dbReference>
<sequence length="360" mass="39818">MGILLFYLLGHLVYIARSKYQQYTNNKMEKSFTGGATSSIANSAPISIFSYCASSILMTVTNKYVLSGYNFNLNCFLLAVQSIVCIVTIGTLKTFGVITYRQFNKDEAKKWSPIAFLLVAMIYTSSKALQYLSIPVYTIFKNLTIILIAYGEVLWFGGKVTTMALGSFLLMVFSSILACYGDQSAAKSPDDTFSLYLGYFWMFTNCLASAAFVLIMRKRIKLTNFKDFDTMYYNNLLSIPILLISSFIFEDWSSANVALNFPPDNRTATIVAMIFSGASSVGISYCSAWCVRVTSSTTYSMVGALNKLPIALSGLVFFDSAVNFWSCSSIFVGFVAGLVYTVSKQKQAKENAQQLPSSSK</sequence>
<dbReference type="AlphaFoldDB" id="A0A1E4RBI0"/>
<evidence type="ECO:0000256" key="3">
    <source>
        <dbReference type="ARBA" id="ARBA00022989"/>
    </source>
</evidence>
<dbReference type="GO" id="GO:0000139">
    <property type="term" value="C:Golgi membrane"/>
    <property type="evidence" value="ECO:0007669"/>
    <property type="project" value="UniProtKB-SubCell"/>
</dbReference>
<dbReference type="Proteomes" id="UP000095085">
    <property type="component" value="Unassembled WGS sequence"/>
</dbReference>
<keyword evidence="4 5" id="KW-0472">Membrane</keyword>
<feature type="transmembrane region" description="Helical" evidence="5">
    <location>
        <begin position="163"/>
        <end position="181"/>
    </location>
</feature>
<keyword evidence="5" id="KW-0968">Cytoplasmic vesicle</keyword>
<name>A0A1E4RBI0_9ASCO</name>
<comment type="similarity">
    <text evidence="5">Belongs to the TPT transporter family. SLC35D subfamily.</text>
</comment>
<evidence type="ECO:0000256" key="1">
    <source>
        <dbReference type="ARBA" id="ARBA00004141"/>
    </source>
</evidence>
<keyword evidence="2 5" id="KW-0812">Transmembrane</keyword>
<evidence type="ECO:0000256" key="4">
    <source>
        <dbReference type="ARBA" id="ARBA00023136"/>
    </source>
</evidence>
<keyword evidence="5" id="KW-0813">Transport</keyword>
<keyword evidence="8" id="KW-1185">Reference proteome</keyword>
<evidence type="ECO:0000256" key="6">
    <source>
        <dbReference type="SAM" id="SignalP"/>
    </source>
</evidence>
<dbReference type="GO" id="GO:0005789">
    <property type="term" value="C:endoplasmic reticulum membrane"/>
    <property type="evidence" value="ECO:0007669"/>
    <property type="project" value="UniProtKB-SubCell"/>
</dbReference>
<dbReference type="NCBIfam" id="TIGR00803">
    <property type="entry name" value="nst"/>
    <property type="match status" value="1"/>
</dbReference>
<dbReference type="InterPro" id="IPR037185">
    <property type="entry name" value="EmrE-like"/>
</dbReference>
<dbReference type="STRING" id="984485.A0A1E4RBI0"/>
<feature type="transmembrane region" description="Helical" evidence="5">
    <location>
        <begin position="269"/>
        <end position="291"/>
    </location>
</feature>
<evidence type="ECO:0000313" key="8">
    <source>
        <dbReference type="Proteomes" id="UP000095085"/>
    </source>
</evidence>
<protein>
    <recommendedName>
        <fullName evidence="5">GDP-mannose transporter</fullName>
        <shortName evidence="5">GMT</shortName>
    </recommendedName>
</protein>
<dbReference type="RefSeq" id="XP_020073698.1">
    <property type="nucleotide sequence ID" value="XM_020219427.1"/>
</dbReference>
<dbReference type="GeneID" id="30993977"/>
<evidence type="ECO:0000313" key="7">
    <source>
        <dbReference type="EMBL" id="ODV64631.1"/>
    </source>
</evidence>
<dbReference type="PANTHER" id="PTHR11132">
    <property type="entry name" value="SOLUTE CARRIER FAMILY 35"/>
    <property type="match status" value="1"/>
</dbReference>
<dbReference type="InterPro" id="IPR050186">
    <property type="entry name" value="TPT_transporter"/>
</dbReference>
<accession>A0A1E4RBI0</accession>
<comment type="function">
    <text evidence="5">Involved in the import of GDP-mannose from the cytoplasm into the Golgi lumen.</text>
</comment>
<keyword evidence="3 5" id="KW-1133">Transmembrane helix</keyword>
<comment type="subunit">
    <text evidence="5">Homooligomer.</text>
</comment>
<feature type="signal peptide" evidence="6">
    <location>
        <begin position="1"/>
        <end position="18"/>
    </location>
</feature>
<dbReference type="SUPFAM" id="SSF103481">
    <property type="entry name" value="Multidrug resistance efflux transporter EmrE"/>
    <property type="match status" value="1"/>
</dbReference>